<evidence type="ECO:0000313" key="9">
    <source>
        <dbReference type="Proteomes" id="UP000053240"/>
    </source>
</evidence>
<gene>
    <name evidence="8" type="ORF">RR48_00907</name>
</gene>
<name>A0A0N1IHR0_PAPMA</name>
<dbReference type="PANTHER" id="PTHR43053">
    <property type="entry name" value="GLYCOSIDASE FAMILY 31"/>
    <property type="match status" value="1"/>
</dbReference>
<evidence type="ECO:0000259" key="7">
    <source>
        <dbReference type="Pfam" id="PF21365"/>
    </source>
</evidence>
<dbReference type="Gene3D" id="3.20.20.80">
    <property type="entry name" value="Glycosidases"/>
    <property type="match status" value="1"/>
</dbReference>
<dbReference type="SUPFAM" id="SSF51445">
    <property type="entry name" value="(Trans)glycosidases"/>
    <property type="match status" value="1"/>
</dbReference>
<feature type="compositionally biased region" description="Basic and acidic residues" evidence="5">
    <location>
        <begin position="1"/>
        <end position="14"/>
    </location>
</feature>
<keyword evidence="9" id="KW-1185">Reference proteome</keyword>
<dbReference type="InterPro" id="IPR000322">
    <property type="entry name" value="Glyco_hydro_31_TIM"/>
</dbReference>
<evidence type="ECO:0000256" key="3">
    <source>
        <dbReference type="ARBA" id="ARBA00023295"/>
    </source>
</evidence>
<dbReference type="InterPro" id="IPR048395">
    <property type="entry name" value="Glyco_hydro_31_C"/>
</dbReference>
<dbReference type="Pfam" id="PF01055">
    <property type="entry name" value="Glyco_hydro_31_2nd"/>
    <property type="match status" value="2"/>
</dbReference>
<dbReference type="PANTHER" id="PTHR43053:SF4">
    <property type="entry name" value="MYOGENESIS-REGULATING GLYCOSIDASE"/>
    <property type="match status" value="1"/>
</dbReference>
<dbReference type="SUPFAM" id="SSF51011">
    <property type="entry name" value="Glycosyl hydrolase domain"/>
    <property type="match status" value="1"/>
</dbReference>
<comment type="similarity">
    <text evidence="1 4">Belongs to the glycosyl hydrolase 31 family.</text>
</comment>
<dbReference type="Proteomes" id="UP000053240">
    <property type="component" value="Unassembled WGS sequence"/>
</dbReference>
<dbReference type="FunCoup" id="A0A0N1IHR0">
    <property type="interactions" value="6"/>
</dbReference>
<dbReference type="Pfam" id="PF21365">
    <property type="entry name" value="Glyco_hydro_31_3rd"/>
    <property type="match status" value="1"/>
</dbReference>
<dbReference type="GO" id="GO:0005975">
    <property type="term" value="P:carbohydrate metabolic process"/>
    <property type="evidence" value="ECO:0007669"/>
    <property type="project" value="InterPro"/>
</dbReference>
<dbReference type="AlphaFoldDB" id="A0A0N1IHR0"/>
<feature type="region of interest" description="Disordered" evidence="5">
    <location>
        <begin position="1"/>
        <end position="24"/>
    </location>
</feature>
<dbReference type="InterPro" id="IPR050985">
    <property type="entry name" value="Alpha-glycosidase_related"/>
</dbReference>
<comment type="caution">
    <text evidence="8">The sequence shown here is derived from an EMBL/GenBank/DDBJ whole genome shotgun (WGS) entry which is preliminary data.</text>
</comment>
<evidence type="ECO:0000256" key="1">
    <source>
        <dbReference type="ARBA" id="ARBA00007806"/>
    </source>
</evidence>
<accession>A0A0N1IHR0</accession>
<feature type="domain" description="Glycoside hydrolase family 31 TIM barrel" evidence="6">
    <location>
        <begin position="471"/>
        <end position="547"/>
    </location>
</feature>
<dbReference type="GO" id="GO:0004553">
    <property type="term" value="F:hydrolase activity, hydrolyzing O-glycosyl compounds"/>
    <property type="evidence" value="ECO:0007669"/>
    <property type="project" value="InterPro"/>
</dbReference>
<dbReference type="CDD" id="cd06592">
    <property type="entry name" value="GH31_NET37"/>
    <property type="match status" value="1"/>
</dbReference>
<dbReference type="STRING" id="76193.A0A0N1IHR0"/>
<dbReference type="InterPro" id="IPR013780">
    <property type="entry name" value="Glyco_hydro_b"/>
</dbReference>
<keyword evidence="3 4" id="KW-0326">Glycosidase</keyword>
<feature type="domain" description="Glycosyl hydrolase family 31 C-terminal" evidence="7">
    <location>
        <begin position="564"/>
        <end position="644"/>
    </location>
</feature>
<evidence type="ECO:0000313" key="8">
    <source>
        <dbReference type="EMBL" id="KPJ20937.1"/>
    </source>
</evidence>
<reference evidence="8 9" key="1">
    <citation type="journal article" date="2015" name="Nat. Commun.">
        <title>Outbred genome sequencing and CRISPR/Cas9 gene editing in butterflies.</title>
        <authorList>
            <person name="Li X."/>
            <person name="Fan D."/>
            <person name="Zhang W."/>
            <person name="Liu G."/>
            <person name="Zhang L."/>
            <person name="Zhao L."/>
            <person name="Fang X."/>
            <person name="Chen L."/>
            <person name="Dong Y."/>
            <person name="Chen Y."/>
            <person name="Ding Y."/>
            <person name="Zhao R."/>
            <person name="Feng M."/>
            <person name="Zhu Y."/>
            <person name="Feng Y."/>
            <person name="Jiang X."/>
            <person name="Zhu D."/>
            <person name="Xiang H."/>
            <person name="Feng X."/>
            <person name="Li S."/>
            <person name="Wang J."/>
            <person name="Zhang G."/>
            <person name="Kronforst M.R."/>
            <person name="Wang W."/>
        </authorList>
    </citation>
    <scope>NUCLEOTIDE SEQUENCE [LARGE SCALE GENOMIC DNA]</scope>
    <source>
        <strain evidence="8">Ya'a_city_454_Pm</strain>
        <tissue evidence="8">Whole body</tissue>
    </source>
</reference>
<proteinExistence type="inferred from homology"/>
<sequence length="647" mass="73791">MCEFPGEKGGDAAHHPSRSVSRNDEKLVAEVHLATPNRGATVVLAAPQKEHNRVLSITQDENGGYAFTVTRDNGEKKLGQIGRRASAEDSEVTFELSTSYDEEMGGTRLSVLWDGPPDRVFEDCFDFGEQQWYGGPEQKDQQWPIQKSKIEKYSIISKEADNSAISERYWLNSEGLYIYVHPEVPLFVDHHKILENHICFVAEVADPYSTKRTHNVLKYDIWQFDDPKIAHMHAVKTYLGKPSGIPDYRMIQYPVWSTWARYSREIDQNSLWNFANEIANTGFPNAQFEIDDLWEICYGSLTVDERKLPEFKKLIQDIKGLGFRVTIWVHPFINKDCEPWYSEALGKGYLVLNEDGSPDSTWWNNNGSLPGYIDFTNPDAAEWYSSRIKNLIETYDIDSLKFDAGESSWSPQIPVQNGDIDLHPGHIVRDYVRTVAEFGPMIEIRAGMRTQDLPVFVRMVDKDTLWGFDNGLATLVTTLLTMNLNGYPLVLPDMIGGNGYNEKPTKELFIRWLQANVFMPTLQYSFVPWDHDNETVEICRRYTQLHADFADEIAAVMEEAVASGAPVNPPIWWLDPTDQDALAVWDEFLLGERVLAAPVLTEGAVSRDIYLPRGNWRTPDGTLLTGPVWLRDYPAPLDTLPYFLLEK</sequence>
<organism evidence="8 9">
    <name type="scientific">Papilio machaon</name>
    <name type="common">Old World swallowtail butterfly</name>
    <dbReference type="NCBI Taxonomy" id="76193"/>
    <lineage>
        <taxon>Eukaryota</taxon>
        <taxon>Metazoa</taxon>
        <taxon>Ecdysozoa</taxon>
        <taxon>Arthropoda</taxon>
        <taxon>Hexapoda</taxon>
        <taxon>Insecta</taxon>
        <taxon>Pterygota</taxon>
        <taxon>Neoptera</taxon>
        <taxon>Endopterygota</taxon>
        <taxon>Lepidoptera</taxon>
        <taxon>Glossata</taxon>
        <taxon>Ditrysia</taxon>
        <taxon>Papilionoidea</taxon>
        <taxon>Papilionidae</taxon>
        <taxon>Papilioninae</taxon>
        <taxon>Papilio</taxon>
    </lineage>
</organism>
<evidence type="ECO:0000256" key="4">
    <source>
        <dbReference type="RuleBase" id="RU361185"/>
    </source>
</evidence>
<protein>
    <submittedName>
        <fullName evidence="8">Uncharacterized family 31 glucosidase KIAA1161</fullName>
    </submittedName>
</protein>
<evidence type="ECO:0000256" key="2">
    <source>
        <dbReference type="ARBA" id="ARBA00022801"/>
    </source>
</evidence>
<evidence type="ECO:0000259" key="6">
    <source>
        <dbReference type="Pfam" id="PF01055"/>
    </source>
</evidence>
<feature type="domain" description="Glycoside hydrolase family 31 TIM barrel" evidence="6">
    <location>
        <begin position="257"/>
        <end position="412"/>
    </location>
</feature>
<dbReference type="InParanoid" id="A0A0N1IHR0"/>
<keyword evidence="2 4" id="KW-0378">Hydrolase</keyword>
<evidence type="ECO:0000256" key="5">
    <source>
        <dbReference type="SAM" id="MobiDB-lite"/>
    </source>
</evidence>
<dbReference type="EMBL" id="LADJ01009642">
    <property type="protein sequence ID" value="KPJ20937.1"/>
    <property type="molecule type" value="Genomic_DNA"/>
</dbReference>
<dbReference type="InterPro" id="IPR017853">
    <property type="entry name" value="GH"/>
</dbReference>
<dbReference type="Gene3D" id="2.60.40.1180">
    <property type="entry name" value="Golgi alpha-mannosidase II"/>
    <property type="match status" value="1"/>
</dbReference>